<dbReference type="RefSeq" id="XP_064666920.1">
    <property type="nucleotide sequence ID" value="XM_064809334.1"/>
</dbReference>
<evidence type="ECO:0000256" key="6">
    <source>
        <dbReference type="ARBA" id="ARBA00043913"/>
    </source>
</evidence>
<keyword evidence="3" id="KW-0175">Coiled coil</keyword>
<dbReference type="InterPro" id="IPR015943">
    <property type="entry name" value="WD40/YVTN_repeat-like_dom_sf"/>
</dbReference>
<comment type="similarity">
    <text evidence="4">Belongs to the WD repeat MDV1/CAF4 family.</text>
</comment>
<dbReference type="InterPro" id="IPR001680">
    <property type="entry name" value="WD40_rpt"/>
</dbReference>
<dbReference type="EMBL" id="MU853357">
    <property type="protein sequence ID" value="KAK4109350.1"/>
    <property type="molecule type" value="Genomic_DNA"/>
</dbReference>
<keyword evidence="8" id="KW-0378">Hydrolase</keyword>
<sequence length="468" mass="52494">MITHYPLEIYHSAIIFPPLNCTVRNQFWDQRPRFLKSSHISEANWHSEIAIIQSKGMLTALAFEASGSTLLSCSGHFDTGTVLIKKWDLGAGRMTSQPLPVLGLSEYGAKAVFSQDSTLLAAADEQGLWVLEISNPQQTSKRSLSGLGDIDSIACLPDGKGFATISNSKLQLWNNALEEVQPSHQFSYSMTMSKIAFTPDGRTLATAPYRPSTTIYLWDWTARIELQPLMTHVEDDAGRHWSDLSIYTIAFSQDGKTIAAAVGRKIRLWDITTRRLKYVLDYIEDGDTFPYILSFSPDGSTLAAGDSNHRILLWDISKQSESFIRMSTATGYKGPWDDVRLLDDLKTILSVNISFIDSNTTLQEWNLENGRKRVFESKLLQTLTRQDFFAFPRGHERGRFRFHVLMERYLPNILYMYENLSMPDPGLKGKKRPDPEDGGKARDIGTLSICNAEHAVAPAGFGAPPDRV</sequence>
<keyword evidence="9" id="KW-1185">Reference proteome</keyword>
<evidence type="ECO:0000256" key="5">
    <source>
        <dbReference type="ARBA" id="ARBA00039789"/>
    </source>
</evidence>
<dbReference type="PROSITE" id="PS00678">
    <property type="entry name" value="WD_REPEATS_1"/>
    <property type="match status" value="1"/>
</dbReference>
<protein>
    <recommendedName>
        <fullName evidence="5">Mitochondrial division protein 1</fullName>
    </recommendedName>
</protein>
<dbReference type="GeneID" id="89933458"/>
<dbReference type="PROSITE" id="PS50082">
    <property type="entry name" value="WD_REPEATS_2"/>
    <property type="match status" value="1"/>
</dbReference>
<dbReference type="InterPro" id="IPR036322">
    <property type="entry name" value="WD40_repeat_dom_sf"/>
</dbReference>
<feature type="repeat" description="WD" evidence="7">
    <location>
        <begin position="293"/>
        <end position="324"/>
    </location>
</feature>
<evidence type="ECO:0000256" key="1">
    <source>
        <dbReference type="ARBA" id="ARBA00022574"/>
    </source>
</evidence>
<dbReference type="GO" id="GO:0006508">
    <property type="term" value="P:proteolysis"/>
    <property type="evidence" value="ECO:0007669"/>
    <property type="project" value="UniProtKB-KW"/>
</dbReference>
<comment type="caution">
    <text evidence="8">The sequence shown here is derived from an EMBL/GenBank/DDBJ whole genome shotgun (WGS) entry which is preliminary data.</text>
</comment>
<evidence type="ECO:0000256" key="7">
    <source>
        <dbReference type="PROSITE-ProRule" id="PRU00221"/>
    </source>
</evidence>
<evidence type="ECO:0000256" key="3">
    <source>
        <dbReference type="ARBA" id="ARBA00023054"/>
    </source>
</evidence>
<reference evidence="8" key="2">
    <citation type="submission" date="2023-05" db="EMBL/GenBank/DDBJ databases">
        <authorList>
            <consortium name="Lawrence Berkeley National Laboratory"/>
            <person name="Steindorff A."/>
            <person name="Hensen N."/>
            <person name="Bonometti L."/>
            <person name="Westerberg I."/>
            <person name="Brannstrom I.O."/>
            <person name="Guillou S."/>
            <person name="Cros-Aarteil S."/>
            <person name="Calhoun S."/>
            <person name="Haridas S."/>
            <person name="Kuo A."/>
            <person name="Mondo S."/>
            <person name="Pangilinan J."/>
            <person name="Riley R."/>
            <person name="Labutti K."/>
            <person name="Andreopoulos B."/>
            <person name="Lipzen A."/>
            <person name="Chen C."/>
            <person name="Yanf M."/>
            <person name="Daum C."/>
            <person name="Ng V."/>
            <person name="Clum A."/>
            <person name="Ohm R."/>
            <person name="Martin F."/>
            <person name="Silar P."/>
            <person name="Natvig D."/>
            <person name="Lalanne C."/>
            <person name="Gautier V."/>
            <person name="Ament-Velasquez S.L."/>
            <person name="Kruys A."/>
            <person name="Hutchinson M.I."/>
            <person name="Powell A.J."/>
            <person name="Barry K."/>
            <person name="Miller A.N."/>
            <person name="Grigoriev I.V."/>
            <person name="Debuchy R."/>
            <person name="Gladieux P."/>
            <person name="Thoren M.H."/>
            <person name="Johannesson H."/>
        </authorList>
    </citation>
    <scope>NUCLEOTIDE SEQUENCE</scope>
    <source>
        <strain evidence="8">CBS 508.74</strain>
    </source>
</reference>
<dbReference type="Proteomes" id="UP001302812">
    <property type="component" value="Unassembled WGS sequence"/>
</dbReference>
<evidence type="ECO:0000256" key="4">
    <source>
        <dbReference type="ARBA" id="ARBA00038415"/>
    </source>
</evidence>
<dbReference type="GO" id="GO:1990234">
    <property type="term" value="C:transferase complex"/>
    <property type="evidence" value="ECO:0007669"/>
    <property type="project" value="UniProtKB-ARBA"/>
</dbReference>
<keyword evidence="8" id="KW-0645">Protease</keyword>
<proteinExistence type="inferred from homology"/>
<gene>
    <name evidence="8" type="ORF">N656DRAFT_351437</name>
</gene>
<name>A0AAN6QFL7_9PEZI</name>
<evidence type="ECO:0000256" key="2">
    <source>
        <dbReference type="ARBA" id="ARBA00022737"/>
    </source>
</evidence>
<dbReference type="SMART" id="SM00320">
    <property type="entry name" value="WD40"/>
    <property type="match status" value="4"/>
</dbReference>
<keyword evidence="1 7" id="KW-0853">WD repeat</keyword>
<evidence type="ECO:0000313" key="8">
    <source>
        <dbReference type="EMBL" id="KAK4109350.1"/>
    </source>
</evidence>
<dbReference type="Pfam" id="PF00400">
    <property type="entry name" value="WD40"/>
    <property type="match status" value="2"/>
</dbReference>
<accession>A0AAN6QFL7</accession>
<organism evidence="8 9">
    <name type="scientific">Canariomyces notabilis</name>
    <dbReference type="NCBI Taxonomy" id="2074819"/>
    <lineage>
        <taxon>Eukaryota</taxon>
        <taxon>Fungi</taxon>
        <taxon>Dikarya</taxon>
        <taxon>Ascomycota</taxon>
        <taxon>Pezizomycotina</taxon>
        <taxon>Sordariomycetes</taxon>
        <taxon>Sordariomycetidae</taxon>
        <taxon>Sordariales</taxon>
        <taxon>Chaetomiaceae</taxon>
        <taxon>Canariomyces</taxon>
    </lineage>
</organism>
<reference evidence="8" key="1">
    <citation type="journal article" date="2023" name="Mol. Phylogenet. Evol.">
        <title>Genome-scale phylogeny and comparative genomics of the fungal order Sordariales.</title>
        <authorList>
            <person name="Hensen N."/>
            <person name="Bonometti L."/>
            <person name="Westerberg I."/>
            <person name="Brannstrom I.O."/>
            <person name="Guillou S."/>
            <person name="Cros-Aarteil S."/>
            <person name="Calhoun S."/>
            <person name="Haridas S."/>
            <person name="Kuo A."/>
            <person name="Mondo S."/>
            <person name="Pangilinan J."/>
            <person name="Riley R."/>
            <person name="LaButti K."/>
            <person name="Andreopoulos B."/>
            <person name="Lipzen A."/>
            <person name="Chen C."/>
            <person name="Yan M."/>
            <person name="Daum C."/>
            <person name="Ng V."/>
            <person name="Clum A."/>
            <person name="Steindorff A."/>
            <person name="Ohm R.A."/>
            <person name="Martin F."/>
            <person name="Silar P."/>
            <person name="Natvig D.O."/>
            <person name="Lalanne C."/>
            <person name="Gautier V."/>
            <person name="Ament-Velasquez S.L."/>
            <person name="Kruys A."/>
            <person name="Hutchinson M.I."/>
            <person name="Powell A.J."/>
            <person name="Barry K."/>
            <person name="Miller A.N."/>
            <person name="Grigoriev I.V."/>
            <person name="Debuchy R."/>
            <person name="Gladieux P."/>
            <person name="Hiltunen Thoren M."/>
            <person name="Johannesson H."/>
        </authorList>
    </citation>
    <scope>NUCLEOTIDE SEQUENCE</scope>
    <source>
        <strain evidence="8">CBS 508.74</strain>
    </source>
</reference>
<dbReference type="Gene3D" id="2.130.10.10">
    <property type="entry name" value="YVTN repeat-like/Quinoprotein amine dehydrogenase"/>
    <property type="match status" value="2"/>
</dbReference>
<evidence type="ECO:0000313" key="9">
    <source>
        <dbReference type="Proteomes" id="UP001302812"/>
    </source>
</evidence>
<dbReference type="PANTHER" id="PTHR22847:SF637">
    <property type="entry name" value="WD REPEAT DOMAIN 5B"/>
    <property type="match status" value="1"/>
</dbReference>
<keyword evidence="2" id="KW-0677">Repeat</keyword>
<dbReference type="InterPro" id="IPR019775">
    <property type="entry name" value="WD40_repeat_CS"/>
</dbReference>
<comment type="function">
    <text evidence="6">Involved in mitochondrial fission. Acts as an adapter protein required to form mitochondrial fission complexes. Formation of these complexes is required to promote constriction and fission of the mitochondrial compartment at a late step in mitochondrial division.</text>
</comment>
<dbReference type="PANTHER" id="PTHR22847">
    <property type="entry name" value="WD40 REPEAT PROTEIN"/>
    <property type="match status" value="1"/>
</dbReference>
<dbReference type="SUPFAM" id="SSF50978">
    <property type="entry name" value="WD40 repeat-like"/>
    <property type="match status" value="1"/>
</dbReference>
<dbReference type="AlphaFoldDB" id="A0AAN6QFL7"/>
<dbReference type="GO" id="GO:0008233">
    <property type="term" value="F:peptidase activity"/>
    <property type="evidence" value="ECO:0007669"/>
    <property type="project" value="UniProtKB-KW"/>
</dbReference>